<name>A0A914RAB0_9BILA</name>
<accession>A0A914RAB0</accession>
<evidence type="ECO:0000313" key="3">
    <source>
        <dbReference type="WBParaSite" id="PDA_v2.g856.t1"/>
    </source>
</evidence>
<keyword evidence="2" id="KW-1185">Reference proteome</keyword>
<keyword evidence="1" id="KW-0732">Signal</keyword>
<reference evidence="3" key="1">
    <citation type="submission" date="2022-11" db="UniProtKB">
        <authorList>
            <consortium name="WormBaseParasite"/>
        </authorList>
    </citation>
    <scope>IDENTIFICATION</scope>
</reference>
<proteinExistence type="predicted"/>
<dbReference type="Proteomes" id="UP000887578">
    <property type="component" value="Unplaced"/>
</dbReference>
<evidence type="ECO:0000256" key="1">
    <source>
        <dbReference type="SAM" id="SignalP"/>
    </source>
</evidence>
<evidence type="ECO:0000313" key="2">
    <source>
        <dbReference type="Proteomes" id="UP000887578"/>
    </source>
</evidence>
<feature type="signal peptide" evidence="1">
    <location>
        <begin position="1"/>
        <end position="23"/>
    </location>
</feature>
<dbReference type="AlphaFoldDB" id="A0A914RAB0"/>
<protein>
    <submittedName>
        <fullName evidence="3">Uncharacterized protein</fullName>
    </submittedName>
</protein>
<organism evidence="2 3">
    <name type="scientific">Panagrolaimus davidi</name>
    <dbReference type="NCBI Taxonomy" id="227884"/>
    <lineage>
        <taxon>Eukaryota</taxon>
        <taxon>Metazoa</taxon>
        <taxon>Ecdysozoa</taxon>
        <taxon>Nematoda</taxon>
        <taxon>Chromadorea</taxon>
        <taxon>Rhabditida</taxon>
        <taxon>Tylenchina</taxon>
        <taxon>Panagrolaimomorpha</taxon>
        <taxon>Panagrolaimoidea</taxon>
        <taxon>Panagrolaimidae</taxon>
        <taxon>Panagrolaimus</taxon>
    </lineage>
</organism>
<dbReference type="WBParaSite" id="PDA_v2.g856.t1">
    <property type="protein sequence ID" value="PDA_v2.g856.t1"/>
    <property type="gene ID" value="PDA_v2.g856"/>
</dbReference>
<sequence length="135" mass="15147">MKFGRSILLLLFFGLLLPIFINAEPKNCAVDGHCYAFVMGNGGGRDLSVKREKTCDDGLCYAFRCITYYGHVMHGSGCYEDFVNTCKDIDPKIKEKAIGDKHYVGVAENVFVTACDETSSCAQSQEKRWVCYFKI</sequence>
<feature type="chain" id="PRO_5037448806" evidence="1">
    <location>
        <begin position="24"/>
        <end position="135"/>
    </location>
</feature>